<dbReference type="SUPFAM" id="SSF56219">
    <property type="entry name" value="DNase I-like"/>
    <property type="match status" value="1"/>
</dbReference>
<name>A0A4S2KW34_9HYME</name>
<evidence type="ECO:0000313" key="3">
    <source>
        <dbReference type="Proteomes" id="UP000310200"/>
    </source>
</evidence>
<dbReference type="PANTHER" id="PTHR46670:SF3">
    <property type="entry name" value="ENDONUCLEASE_EXONUCLEASE_PHOSPHATASE DOMAIN-CONTAINING PROTEIN"/>
    <property type="match status" value="1"/>
</dbReference>
<organism evidence="2 3">
    <name type="scientific">Temnothorax longispinosus</name>
    <dbReference type="NCBI Taxonomy" id="300112"/>
    <lineage>
        <taxon>Eukaryota</taxon>
        <taxon>Metazoa</taxon>
        <taxon>Ecdysozoa</taxon>
        <taxon>Arthropoda</taxon>
        <taxon>Hexapoda</taxon>
        <taxon>Insecta</taxon>
        <taxon>Pterygota</taxon>
        <taxon>Neoptera</taxon>
        <taxon>Endopterygota</taxon>
        <taxon>Hymenoptera</taxon>
        <taxon>Apocrita</taxon>
        <taxon>Aculeata</taxon>
        <taxon>Formicoidea</taxon>
        <taxon>Formicidae</taxon>
        <taxon>Myrmicinae</taxon>
        <taxon>Temnothorax</taxon>
    </lineage>
</organism>
<keyword evidence="3" id="KW-1185">Reference proteome</keyword>
<accession>A0A4S2KW34</accession>
<dbReference type="EMBL" id="QBLH01000704">
    <property type="protein sequence ID" value="TGZ54362.1"/>
    <property type="molecule type" value="Genomic_DNA"/>
</dbReference>
<protein>
    <recommendedName>
        <fullName evidence="4">Endonuclease/exonuclease/phosphatase domain-containing protein</fullName>
    </recommendedName>
</protein>
<feature type="region of interest" description="Disordered" evidence="1">
    <location>
        <begin position="56"/>
        <end position="80"/>
    </location>
</feature>
<sequence length="247" mass="26709">MSGFKGAFRRLEDTERAIECLTAETSGLSAELGSMSAKQAALDSILAEIETTDSLQHPRASSLVSSSARPEPVRRHSRTGPIAAGVSSSRLTLRVAHINVRSLLPHFTLVKDLAVYHQLDILAIGETWLRDTIDTKFVDISGFTFVRSDRSTGSRGGGIDLGVPPPGTLVDIVAVSLRLTHRCVAVICAYRPPRSPVSDMHYIETRLSHIACSADKIVCMGDFNIDMLRAGEPNARLLCDIASNLSL</sequence>
<evidence type="ECO:0000313" key="2">
    <source>
        <dbReference type="EMBL" id="TGZ54362.1"/>
    </source>
</evidence>
<dbReference type="AlphaFoldDB" id="A0A4S2KW34"/>
<evidence type="ECO:0000256" key="1">
    <source>
        <dbReference type="SAM" id="MobiDB-lite"/>
    </source>
</evidence>
<dbReference type="Gene3D" id="3.60.10.10">
    <property type="entry name" value="Endonuclease/exonuclease/phosphatase"/>
    <property type="match status" value="1"/>
</dbReference>
<dbReference type="Proteomes" id="UP000310200">
    <property type="component" value="Unassembled WGS sequence"/>
</dbReference>
<dbReference type="InterPro" id="IPR036691">
    <property type="entry name" value="Endo/exonu/phosph_ase_sf"/>
</dbReference>
<dbReference type="STRING" id="300112.A0A4S2KW34"/>
<dbReference type="PANTHER" id="PTHR46670">
    <property type="entry name" value="ENDO/EXONUCLEASE/PHOSPHATASE DOMAIN-CONTAINING PROTEIN"/>
    <property type="match status" value="1"/>
</dbReference>
<evidence type="ECO:0008006" key="4">
    <source>
        <dbReference type="Google" id="ProtNLM"/>
    </source>
</evidence>
<reference evidence="2 3" key="1">
    <citation type="journal article" date="2019" name="Philos. Trans. R. Soc. Lond., B, Biol. Sci.">
        <title>Ant behaviour and brain gene expression of defending hosts depend on the ecological success of the intruding social parasite.</title>
        <authorList>
            <person name="Kaur R."/>
            <person name="Stoldt M."/>
            <person name="Jongepier E."/>
            <person name="Feldmeyer B."/>
            <person name="Menzel F."/>
            <person name="Bornberg-Bauer E."/>
            <person name="Foitzik S."/>
        </authorList>
    </citation>
    <scope>NUCLEOTIDE SEQUENCE [LARGE SCALE GENOMIC DNA]</scope>
    <source>
        <tissue evidence="2">Whole body</tissue>
    </source>
</reference>
<proteinExistence type="predicted"/>
<gene>
    <name evidence="2" type="ORF">DBV15_12385</name>
</gene>
<comment type="caution">
    <text evidence="2">The sequence shown here is derived from an EMBL/GenBank/DDBJ whole genome shotgun (WGS) entry which is preliminary data.</text>
</comment>